<comment type="caution">
    <text evidence="2">The sequence shown here is derived from an EMBL/GenBank/DDBJ whole genome shotgun (WGS) entry which is preliminary data.</text>
</comment>
<dbReference type="Gene3D" id="2.40.33.20">
    <property type="entry name" value="PK beta-barrel domain-like"/>
    <property type="match status" value="1"/>
</dbReference>
<sequence>MPHTPEELDRALAQLGPSPAGASTVDCVCVRPGPDLREYPAVLELSAARGAVGDRWERRTWMCLPDGRPDPRVQVAVCNSRIIDLVRRLAGTSHHPGDTLMADLDLSEAALPVGSRLRVGTAVIEVSDVENDACAKFARHYGESFLHWIRLPENRHRRLRGLFARVVQDGQVRVGDPMGRA</sequence>
<name>A0A1J5R224_9ZZZZ</name>
<organism evidence="2">
    <name type="scientific">mine drainage metagenome</name>
    <dbReference type="NCBI Taxonomy" id="410659"/>
    <lineage>
        <taxon>unclassified sequences</taxon>
        <taxon>metagenomes</taxon>
        <taxon>ecological metagenomes</taxon>
    </lineage>
</organism>
<dbReference type="InterPro" id="IPR011037">
    <property type="entry name" value="Pyrv_Knase-like_insert_dom_sf"/>
</dbReference>
<protein>
    <recommendedName>
        <fullName evidence="1">MOSC domain-containing protein</fullName>
    </recommendedName>
</protein>
<dbReference type="AlphaFoldDB" id="A0A1J5R224"/>
<feature type="domain" description="MOSC" evidence="1">
    <location>
        <begin position="106"/>
        <end position="178"/>
    </location>
</feature>
<accession>A0A1J5R224</accession>
<proteinExistence type="predicted"/>
<dbReference type="Pfam" id="PF03473">
    <property type="entry name" value="MOSC"/>
    <property type="match status" value="1"/>
</dbReference>
<evidence type="ECO:0000313" key="2">
    <source>
        <dbReference type="EMBL" id="OIQ90001.1"/>
    </source>
</evidence>
<evidence type="ECO:0000259" key="1">
    <source>
        <dbReference type="Pfam" id="PF03473"/>
    </source>
</evidence>
<dbReference type="GO" id="GO:0030151">
    <property type="term" value="F:molybdenum ion binding"/>
    <property type="evidence" value="ECO:0007669"/>
    <property type="project" value="InterPro"/>
</dbReference>
<dbReference type="SUPFAM" id="SSF50800">
    <property type="entry name" value="PK beta-barrel domain-like"/>
    <property type="match status" value="1"/>
</dbReference>
<dbReference type="GO" id="GO:0003824">
    <property type="term" value="F:catalytic activity"/>
    <property type="evidence" value="ECO:0007669"/>
    <property type="project" value="InterPro"/>
</dbReference>
<dbReference type="EMBL" id="MLJW01000308">
    <property type="protein sequence ID" value="OIQ90001.1"/>
    <property type="molecule type" value="Genomic_DNA"/>
</dbReference>
<dbReference type="GO" id="GO:0030170">
    <property type="term" value="F:pyridoxal phosphate binding"/>
    <property type="evidence" value="ECO:0007669"/>
    <property type="project" value="InterPro"/>
</dbReference>
<dbReference type="InterPro" id="IPR005302">
    <property type="entry name" value="MoCF_Sase_C"/>
</dbReference>
<reference evidence="2" key="1">
    <citation type="submission" date="2016-10" db="EMBL/GenBank/DDBJ databases">
        <title>Sequence of Gallionella enrichment culture.</title>
        <authorList>
            <person name="Poehlein A."/>
            <person name="Muehling M."/>
            <person name="Daniel R."/>
        </authorList>
    </citation>
    <scope>NUCLEOTIDE SEQUENCE</scope>
</reference>
<gene>
    <name evidence="2" type="ORF">GALL_280910</name>
</gene>